<evidence type="ECO:0000313" key="1">
    <source>
        <dbReference type="EMBL" id="WXA02465.1"/>
    </source>
</evidence>
<evidence type="ECO:0000313" key="3">
    <source>
        <dbReference type="EMBL" id="WXA12368.1"/>
    </source>
</evidence>
<dbReference type="PROSITE" id="PS51257">
    <property type="entry name" value="PROKAR_LIPOPROTEIN"/>
    <property type="match status" value="1"/>
</dbReference>
<keyword evidence="5" id="KW-1185">Reference proteome</keyword>
<dbReference type="EMBL" id="CP136925">
    <property type="protein sequence ID" value="WXA12373.1"/>
    <property type="molecule type" value="Genomic_DNA"/>
</dbReference>
<dbReference type="Proteomes" id="UP001368318">
    <property type="component" value="Chromosome"/>
</dbReference>
<evidence type="ECO:0008006" key="6">
    <source>
        <dbReference type="Google" id="ProtNLM"/>
    </source>
</evidence>
<organism evidence="2 5">
    <name type="scientific">Mangrovimonas cancribranchiae</name>
    <dbReference type="NCBI Taxonomy" id="3080055"/>
    <lineage>
        <taxon>Bacteria</taxon>
        <taxon>Pseudomonadati</taxon>
        <taxon>Bacteroidota</taxon>
        <taxon>Flavobacteriia</taxon>
        <taxon>Flavobacteriales</taxon>
        <taxon>Flavobacteriaceae</taxon>
        <taxon>Mangrovimonas</taxon>
    </lineage>
</organism>
<dbReference type="AlphaFoldDB" id="A0AAU6NZ14"/>
<sequence length="244" mass="28725">MKNILTYISLIFIFSCTSTKQKEKLIGNWYSNSDDNYGFFEFQFYKDSLFIYDKLGKSSALWKVNKDKIHLTGINGFTNKKKLTYSYNLNKSNELLNLKLLGDTIIQLPELRKAKNAFDFLKKAIDLEIELPKSKEQLKSLSQPKRLNFNIYAGFKNKKLVVKTDSASDLKNLEKDVIKFKNDTRNELKKFLRFNLIADKKITQSQIDSIKNRLKETSIKIIFRTYKNSQIDYNDNTRWYGKNE</sequence>
<name>A0AAU6NZ14_9FLAO</name>
<dbReference type="EMBL" id="CP136924">
    <property type="protein sequence ID" value="WXA02465.1"/>
    <property type="molecule type" value="Genomic_DNA"/>
</dbReference>
<evidence type="ECO:0000313" key="2">
    <source>
        <dbReference type="EMBL" id="WXA02470.1"/>
    </source>
</evidence>
<evidence type="ECO:0000313" key="5">
    <source>
        <dbReference type="Proteomes" id="UP001368318"/>
    </source>
</evidence>
<gene>
    <name evidence="3" type="ORF">R3L15_09560</name>
    <name evidence="4" type="ORF">R3L15_09585</name>
    <name evidence="1" type="ORF">R3L16_12000</name>
    <name evidence="2" type="ORF">R3L16_12025</name>
</gene>
<dbReference type="KEGG" id="mcaa:R3L15_09585"/>
<dbReference type="KEGG" id="mcaa:R3L15_09560"/>
<proteinExistence type="predicted"/>
<reference evidence="2 5" key="1">
    <citation type="submission" date="2023-10" db="EMBL/GenBank/DDBJ databases">
        <title>Culture-based analysis of two novel bacteria associated with mangrove crab gills.</title>
        <authorList>
            <person name="Yang X."/>
            <person name="Garuglieri E."/>
            <person name="Van Goethem M.W."/>
            <person name="Fusi M."/>
            <person name="Marasco R."/>
            <person name="Daffonchio D.G."/>
        </authorList>
    </citation>
    <scope>NUCLEOTIDE SEQUENCE [LARGE SCALE GENOMIC DNA]</scope>
    <source>
        <strain evidence="3">UG2-1</strain>
        <strain evidence="2">UG2-2</strain>
        <strain evidence="5">UG2_2</strain>
    </source>
</reference>
<dbReference type="EMBL" id="CP136924">
    <property type="protein sequence ID" value="WXA02470.1"/>
    <property type="molecule type" value="Genomic_DNA"/>
</dbReference>
<dbReference type="EMBL" id="CP136925">
    <property type="protein sequence ID" value="WXA12368.1"/>
    <property type="molecule type" value="Genomic_DNA"/>
</dbReference>
<evidence type="ECO:0000313" key="4">
    <source>
        <dbReference type="EMBL" id="WXA12373.1"/>
    </source>
</evidence>
<accession>A0AAU6NZ14</accession>
<dbReference type="RefSeq" id="WP_338731362.1">
    <property type="nucleotide sequence ID" value="NZ_CP136924.1"/>
</dbReference>
<protein>
    <recommendedName>
        <fullName evidence="6">Lipoprotein</fullName>
    </recommendedName>
</protein>